<accession>A0A376P2U9</accession>
<name>A0A376P2U9_ECOLX</name>
<dbReference type="EMBL" id="UGBT01000002">
    <property type="protein sequence ID" value="STH72656.1"/>
    <property type="molecule type" value="Genomic_DNA"/>
</dbReference>
<evidence type="ECO:0000313" key="2">
    <source>
        <dbReference type="Proteomes" id="UP000254428"/>
    </source>
</evidence>
<gene>
    <name evidence="1" type="ORF">NCTC11341_04343</name>
</gene>
<evidence type="ECO:0000313" key="1">
    <source>
        <dbReference type="EMBL" id="STH72656.1"/>
    </source>
</evidence>
<dbReference type="AlphaFoldDB" id="A0A376P2U9"/>
<protein>
    <submittedName>
        <fullName evidence="1">Uncharacterized protein</fullName>
    </submittedName>
</protein>
<organism evidence="1 2">
    <name type="scientific">Escherichia coli</name>
    <dbReference type="NCBI Taxonomy" id="562"/>
    <lineage>
        <taxon>Bacteria</taxon>
        <taxon>Pseudomonadati</taxon>
        <taxon>Pseudomonadota</taxon>
        <taxon>Gammaproteobacteria</taxon>
        <taxon>Enterobacterales</taxon>
        <taxon>Enterobacteriaceae</taxon>
        <taxon>Escherichia</taxon>
    </lineage>
</organism>
<reference evidence="1 2" key="1">
    <citation type="submission" date="2018-06" db="EMBL/GenBank/DDBJ databases">
        <authorList>
            <consortium name="Pathogen Informatics"/>
            <person name="Doyle S."/>
        </authorList>
    </citation>
    <scope>NUCLEOTIDE SEQUENCE [LARGE SCALE GENOMIC DNA]</scope>
    <source>
        <strain evidence="1 2">NCTC11341</strain>
    </source>
</reference>
<sequence length="105" mass="11928">MPTYLARVELYNAEPEDYEGLHKYMLSLGFRRTIPHGDGSYNQLPDGTYVPKRAVIFIKFAARYLTMQTDYPGIARLFLFANSVNAHGIYTPPRPGEYPARPSAL</sequence>
<proteinExistence type="predicted"/>
<dbReference type="Proteomes" id="UP000254428">
    <property type="component" value="Unassembled WGS sequence"/>
</dbReference>